<protein>
    <recommendedName>
        <fullName evidence="9">TonB-dependent receptor plug domain-containing protein</fullName>
    </recommendedName>
</protein>
<dbReference type="InterPro" id="IPR036942">
    <property type="entry name" value="Beta-barrel_TonB_sf"/>
</dbReference>
<proteinExistence type="inferred from homology"/>
<dbReference type="SUPFAM" id="SSF56935">
    <property type="entry name" value="Porins"/>
    <property type="match status" value="1"/>
</dbReference>
<name>A0A1F5REY5_9BACT</name>
<dbReference type="Gene3D" id="2.40.170.20">
    <property type="entry name" value="TonB-dependent receptor, beta-barrel domain"/>
    <property type="match status" value="1"/>
</dbReference>
<sequence length="1008" mass="111755">MKTLKFLIAAVVCLVMAGGLLFAGTTGKIVGTVTDSETKEPVPGAVVELLGTSIGANTDLDGRYFIVNVPVGTYSLKARMMGFETVTITNVKSIMDLTTTINFKLKPTVLLSEGITVTARRQMVIPDATSTSRVVSTKEIMAMPNASANNVIGNTAGVVTSGGQMNVRGGRSDEMAFFVDGVSVTDALSGAMGSQINTAAIEEVMVITGGFNAEYGEAMSGVVNVVTKEGGDKFNIYGRFTTDMYMMDNSRNNNKVELSLGGPVPYAKNLGYFLSGEVSNTDDFRPVFMPDKFYEHDPSKDYFWADTLQYSMAEWNPADSVGLIGWAGDWADSSAAAWEAEKARRISLGYIRGWSEYDKNYLPHNDYNSYRLQGKLTYKLPAWQAKITLGGFANRDQRGNYSAAWKYWLDSYYSYLTKSYQGNASWRHQIGKSTFYNLTINKFSTSTQTGVRDTAVEKDRNWWEDYTFLTDEDADNDGMYDAYEGQSYSTNIDNPYGVAGPFYTFGLARLWEKTKAEYVAGKLDVTSQVNQFNQVVGGLEVKRHHVFTKNNSLPWDPVPFKDEFDFKPITGAAYLQDKLEFQGFIVNAGLRLDFMMPESQKKVNNFNLTDTASYIASETKYKVSPRLGISHPVSDKTVLHISYGHFFQQPQLQYLYESLGANIARGNSVMGNPDLGAQRTIAYEIGFNQQFSNDLAGDVTVYYKDIFDLLGTRLLQDTTTGLSYTNFMNAEYGNVRGFEMAVNKRASANGIFSGKLSYSLMLAKGTASDPWEGYNRYIYGGGTDPATGLPVPFPKTDAFLEYDQRHTFSVSTNFDFGEKYGPAIAGFRPMANLSVSLLNNIGSGMPYTIINSKGVQIGGVNEGRMPWTFNTDLLVSRSFSLAGVRMSLDFEVLNLLNRKNVNNIYPVTGDVLQDGTVITLSDFSATATPDSVSYTVDGAGDPVMVPNPYYSKWRDIDGNGEIDQYEKYVTYVAAWNDYITDPYNFSRTPNPRGYSEPRRTRLALSFSF</sequence>
<reference evidence="10 11" key="1">
    <citation type="journal article" date="2016" name="Nat. Commun.">
        <title>Thousands of microbial genomes shed light on interconnected biogeochemical processes in an aquifer system.</title>
        <authorList>
            <person name="Anantharaman K."/>
            <person name="Brown C.T."/>
            <person name="Hug L.A."/>
            <person name="Sharon I."/>
            <person name="Castelle C.J."/>
            <person name="Probst A.J."/>
            <person name="Thomas B.C."/>
            <person name="Singh A."/>
            <person name="Wilkins M.J."/>
            <person name="Karaoz U."/>
            <person name="Brodie E.L."/>
            <person name="Williams K.H."/>
            <person name="Hubbard S.S."/>
            <person name="Banfield J.F."/>
        </authorList>
    </citation>
    <scope>NUCLEOTIDE SEQUENCE [LARGE SCALE GENOMIC DNA]</scope>
</reference>
<keyword evidence="4 8" id="KW-0812">Transmembrane</keyword>
<evidence type="ECO:0000256" key="6">
    <source>
        <dbReference type="ARBA" id="ARBA00023136"/>
    </source>
</evidence>
<dbReference type="InterPro" id="IPR012910">
    <property type="entry name" value="Plug_dom"/>
</dbReference>
<keyword evidence="5" id="KW-0732">Signal</keyword>
<comment type="subcellular location">
    <subcellularLocation>
        <location evidence="1 8">Cell outer membrane</location>
        <topology evidence="1 8">Multi-pass membrane protein</topology>
    </subcellularLocation>
</comment>
<keyword evidence="3 8" id="KW-1134">Transmembrane beta strand</keyword>
<keyword evidence="2 8" id="KW-0813">Transport</keyword>
<evidence type="ECO:0000256" key="7">
    <source>
        <dbReference type="ARBA" id="ARBA00023237"/>
    </source>
</evidence>
<evidence type="ECO:0000259" key="9">
    <source>
        <dbReference type="Pfam" id="PF07715"/>
    </source>
</evidence>
<dbReference type="GO" id="GO:0044718">
    <property type="term" value="P:siderophore transmembrane transport"/>
    <property type="evidence" value="ECO:0007669"/>
    <property type="project" value="TreeGrafter"/>
</dbReference>
<keyword evidence="7 8" id="KW-0998">Cell outer membrane</keyword>
<evidence type="ECO:0000256" key="8">
    <source>
        <dbReference type="PROSITE-ProRule" id="PRU01360"/>
    </source>
</evidence>
<dbReference type="PANTHER" id="PTHR30069:SF29">
    <property type="entry name" value="HEMOGLOBIN AND HEMOGLOBIN-HAPTOGLOBIN-BINDING PROTEIN 1-RELATED"/>
    <property type="match status" value="1"/>
</dbReference>
<dbReference type="Pfam" id="PF07715">
    <property type="entry name" value="Plug"/>
    <property type="match status" value="1"/>
</dbReference>
<feature type="domain" description="TonB-dependent receptor plug" evidence="9">
    <location>
        <begin position="127"/>
        <end position="222"/>
    </location>
</feature>
<evidence type="ECO:0000313" key="11">
    <source>
        <dbReference type="Proteomes" id="UP000177230"/>
    </source>
</evidence>
<evidence type="ECO:0000256" key="4">
    <source>
        <dbReference type="ARBA" id="ARBA00022692"/>
    </source>
</evidence>
<dbReference type="GO" id="GO:0015344">
    <property type="term" value="F:siderophore uptake transmembrane transporter activity"/>
    <property type="evidence" value="ECO:0007669"/>
    <property type="project" value="TreeGrafter"/>
</dbReference>
<dbReference type="Gene3D" id="2.170.130.10">
    <property type="entry name" value="TonB-dependent receptor, plug domain"/>
    <property type="match status" value="1"/>
</dbReference>
<dbReference type="Gene3D" id="2.60.40.1120">
    <property type="entry name" value="Carboxypeptidase-like, regulatory domain"/>
    <property type="match status" value="1"/>
</dbReference>
<comment type="caution">
    <text evidence="10">The sequence shown here is derived from an EMBL/GenBank/DDBJ whole genome shotgun (WGS) entry which is preliminary data.</text>
</comment>
<evidence type="ECO:0000256" key="5">
    <source>
        <dbReference type="ARBA" id="ARBA00022729"/>
    </source>
</evidence>
<organism evidence="10 11">
    <name type="scientific">Candidatus Edwardsbacteria bacterium GWF2_54_11</name>
    <dbReference type="NCBI Taxonomy" id="1817851"/>
    <lineage>
        <taxon>Bacteria</taxon>
        <taxon>Candidatus Edwardsiibacteriota</taxon>
    </lineage>
</organism>
<dbReference type="SUPFAM" id="SSF49464">
    <property type="entry name" value="Carboxypeptidase regulatory domain-like"/>
    <property type="match status" value="1"/>
</dbReference>
<dbReference type="PROSITE" id="PS52016">
    <property type="entry name" value="TONB_DEPENDENT_REC_3"/>
    <property type="match status" value="1"/>
</dbReference>
<accession>A0A1F5REY5</accession>
<dbReference type="EMBL" id="MFFM01000027">
    <property type="protein sequence ID" value="OGF12999.1"/>
    <property type="molecule type" value="Genomic_DNA"/>
</dbReference>
<dbReference type="InterPro" id="IPR039426">
    <property type="entry name" value="TonB-dep_rcpt-like"/>
</dbReference>
<dbReference type="Pfam" id="PF13620">
    <property type="entry name" value="CarboxypepD_reg"/>
    <property type="match status" value="1"/>
</dbReference>
<evidence type="ECO:0000256" key="2">
    <source>
        <dbReference type="ARBA" id="ARBA00022448"/>
    </source>
</evidence>
<evidence type="ECO:0000256" key="1">
    <source>
        <dbReference type="ARBA" id="ARBA00004571"/>
    </source>
</evidence>
<dbReference type="PANTHER" id="PTHR30069">
    <property type="entry name" value="TONB-DEPENDENT OUTER MEMBRANE RECEPTOR"/>
    <property type="match status" value="1"/>
</dbReference>
<dbReference type="Proteomes" id="UP000177230">
    <property type="component" value="Unassembled WGS sequence"/>
</dbReference>
<dbReference type="AlphaFoldDB" id="A0A1F5REY5"/>
<comment type="similarity">
    <text evidence="8">Belongs to the TonB-dependent receptor family.</text>
</comment>
<dbReference type="GO" id="GO:0009279">
    <property type="term" value="C:cell outer membrane"/>
    <property type="evidence" value="ECO:0007669"/>
    <property type="project" value="UniProtKB-SubCell"/>
</dbReference>
<dbReference type="InterPro" id="IPR037066">
    <property type="entry name" value="Plug_dom_sf"/>
</dbReference>
<keyword evidence="6 8" id="KW-0472">Membrane</keyword>
<gene>
    <name evidence="10" type="ORF">A2024_01885</name>
</gene>
<evidence type="ECO:0000256" key="3">
    <source>
        <dbReference type="ARBA" id="ARBA00022452"/>
    </source>
</evidence>
<dbReference type="InterPro" id="IPR008969">
    <property type="entry name" value="CarboxyPept-like_regulatory"/>
</dbReference>
<evidence type="ECO:0000313" key="10">
    <source>
        <dbReference type="EMBL" id="OGF12999.1"/>
    </source>
</evidence>